<dbReference type="Gene3D" id="3.40.228.10">
    <property type="entry name" value="Dimethylsulfoxide Reductase, domain 2"/>
    <property type="match status" value="1"/>
</dbReference>
<dbReference type="PANTHER" id="PTHR43742:SF2">
    <property type="entry name" value="ASSIMILATORY NITRATE REDUCTASE CATALYTIC SUBUNIT"/>
    <property type="match status" value="1"/>
</dbReference>
<dbReference type="SMART" id="SM00926">
    <property type="entry name" value="Molybdop_Fe4S4"/>
    <property type="match status" value="1"/>
</dbReference>
<comment type="caution">
    <text evidence="6">The sequence shown here is derived from an EMBL/GenBank/DDBJ whole genome shotgun (WGS) entry which is preliminary data.</text>
</comment>
<dbReference type="InterPro" id="IPR050612">
    <property type="entry name" value="Prok_Mopterin_Oxidored"/>
</dbReference>
<evidence type="ECO:0000313" key="6">
    <source>
        <dbReference type="EMBL" id="MFC6237891.1"/>
    </source>
</evidence>
<dbReference type="Pfam" id="PF04879">
    <property type="entry name" value="Molybdop_Fe4S4"/>
    <property type="match status" value="1"/>
</dbReference>
<keyword evidence="7" id="KW-1185">Reference proteome</keyword>
<name>A0ABW1SZK3_9ACTN</name>
<reference evidence="7" key="1">
    <citation type="journal article" date="2019" name="Int. J. Syst. Evol. Microbiol.">
        <title>The Global Catalogue of Microorganisms (GCM) 10K type strain sequencing project: providing services to taxonomists for standard genome sequencing and annotation.</title>
        <authorList>
            <consortium name="The Broad Institute Genomics Platform"/>
            <consortium name="The Broad Institute Genome Sequencing Center for Infectious Disease"/>
            <person name="Wu L."/>
            <person name="Ma J."/>
        </authorList>
    </citation>
    <scope>NUCLEOTIDE SEQUENCE [LARGE SCALE GENOMIC DNA]</scope>
    <source>
        <strain evidence="7">CGMCC 4.7317</strain>
    </source>
</reference>
<dbReference type="InterPro" id="IPR006963">
    <property type="entry name" value="Mopterin_OxRdtase_4Fe-4S_dom"/>
</dbReference>
<dbReference type="InterPro" id="IPR006656">
    <property type="entry name" value="Mopterin_OxRdtase"/>
</dbReference>
<sequence length="725" mass="78637">MTSDEQRTVHRGCNLCEASCGLTIEVRGSEVLSIRGDADDPMSQGYVCPKGIALQDLQTDPDRLRTPVRRRDDGTFEPIGWDEALDLVADGLTRIRDRDGGEAISFYLGNPITHGWAPVTLVPLLMDALDVKARYSAASVDQQPQHLLSYLLYGSPLLLPVPDIDRTDLLLVVGGNPVVSNGSIMTAPDMRRRISDLQGRGGRVVVVDPRRSETADVADEHIAIRPGTDVWLLAAMLTTLQEEGLVRPGRASGWVDGLQQVLDAVRPVTAERAAAVTGVPAETIRRLAVELGTARRAAVYGRLGVTQSVFGTPAYWLVHALNIATGRLDEVGGVMFSTPAFDLPVIGARTTDLIGYDRWRSRVRGIPEFSAELPVATLADEILTPGTGQLRALVLYAGNPVLSAPDGTRLEQALQDLELCVAVDYYVTESTRHAHVILPPTSPLERDEFDVVFPAVSVHNWVRWSPAAVPAPEGSMSDADILLALLARVWRRTPKTRRTAAVREKAFRGLFPKRFVDLGLRAGPHGARKGRSGLTLAKVMRAEHGLDLGPLVRQLPQRLMTERHRIPLAHPAVLADWPRVLAALEELEAGRSDGRDLLLIGRRHLRSNNSWMHNSARLTKGRNRFTVQMHPDDAAARGLADGDTAVISTDVGSIEVPVEVTDRLMPGVVSVPHGYGHDRAGTPTGWRHASSLGGASVNDITDTQRIDPLSGNAAVQAVPVTVSRA</sequence>
<dbReference type="InterPro" id="IPR009010">
    <property type="entry name" value="Asp_de-COase-like_dom_sf"/>
</dbReference>
<evidence type="ECO:0000313" key="7">
    <source>
        <dbReference type="Proteomes" id="UP001596138"/>
    </source>
</evidence>
<keyword evidence="3" id="KW-0408">Iron</keyword>
<comment type="similarity">
    <text evidence="1">Belongs to the prokaryotic molybdopterin-containing oxidoreductase family.</text>
</comment>
<keyword evidence="4" id="KW-0411">Iron-sulfur</keyword>
<organism evidence="6 7">
    <name type="scientific">Longivirga aurantiaca</name>
    <dbReference type="NCBI Taxonomy" id="1837743"/>
    <lineage>
        <taxon>Bacteria</taxon>
        <taxon>Bacillati</taxon>
        <taxon>Actinomycetota</taxon>
        <taxon>Actinomycetes</taxon>
        <taxon>Sporichthyales</taxon>
        <taxon>Sporichthyaceae</taxon>
        <taxon>Longivirga</taxon>
    </lineage>
</organism>
<evidence type="ECO:0000259" key="5">
    <source>
        <dbReference type="PROSITE" id="PS51669"/>
    </source>
</evidence>
<dbReference type="Proteomes" id="UP001596138">
    <property type="component" value="Unassembled WGS sequence"/>
</dbReference>
<proteinExistence type="inferred from homology"/>
<dbReference type="EMBL" id="JBHSTI010000008">
    <property type="protein sequence ID" value="MFC6237891.1"/>
    <property type="molecule type" value="Genomic_DNA"/>
</dbReference>
<dbReference type="InterPro" id="IPR006657">
    <property type="entry name" value="MoPterin_dinucl-bd_dom"/>
</dbReference>
<dbReference type="Gene3D" id="2.20.25.90">
    <property type="entry name" value="ADC-like domains"/>
    <property type="match status" value="1"/>
</dbReference>
<dbReference type="CDD" id="cd02782">
    <property type="entry name" value="MopB_CT_1"/>
    <property type="match status" value="1"/>
</dbReference>
<protein>
    <submittedName>
        <fullName evidence="6">Molybdopterin oxidoreductase family protein</fullName>
    </submittedName>
</protein>
<dbReference type="Gene3D" id="3.40.50.740">
    <property type="match status" value="1"/>
</dbReference>
<evidence type="ECO:0000256" key="2">
    <source>
        <dbReference type="ARBA" id="ARBA00022723"/>
    </source>
</evidence>
<keyword evidence="2" id="KW-0479">Metal-binding</keyword>
<dbReference type="RefSeq" id="WP_386765601.1">
    <property type="nucleotide sequence ID" value="NZ_JBHSTI010000008.1"/>
</dbReference>
<evidence type="ECO:0000256" key="4">
    <source>
        <dbReference type="ARBA" id="ARBA00023014"/>
    </source>
</evidence>
<accession>A0ABW1SZK3</accession>
<evidence type="ECO:0000256" key="3">
    <source>
        <dbReference type="ARBA" id="ARBA00023004"/>
    </source>
</evidence>
<dbReference type="Pfam" id="PF01568">
    <property type="entry name" value="Molydop_binding"/>
    <property type="match status" value="1"/>
</dbReference>
<dbReference type="Pfam" id="PF00384">
    <property type="entry name" value="Molybdopterin"/>
    <property type="match status" value="1"/>
</dbReference>
<gene>
    <name evidence="6" type="ORF">ACFQGU_08375</name>
</gene>
<dbReference type="SUPFAM" id="SSF53706">
    <property type="entry name" value="Formate dehydrogenase/DMSO reductase, domains 1-3"/>
    <property type="match status" value="1"/>
</dbReference>
<feature type="domain" description="4Fe-4S Mo/W bis-MGD-type" evidence="5">
    <location>
        <begin position="6"/>
        <end position="62"/>
    </location>
</feature>
<dbReference type="PROSITE" id="PS51669">
    <property type="entry name" value="4FE4S_MOW_BIS_MGD"/>
    <property type="match status" value="1"/>
</dbReference>
<evidence type="ECO:0000256" key="1">
    <source>
        <dbReference type="ARBA" id="ARBA00010312"/>
    </source>
</evidence>
<dbReference type="PANTHER" id="PTHR43742">
    <property type="entry name" value="TRIMETHYLAMINE-N-OXIDE REDUCTASE"/>
    <property type="match status" value="1"/>
</dbReference>
<dbReference type="Gene3D" id="2.40.40.20">
    <property type="match status" value="1"/>
</dbReference>
<dbReference type="SUPFAM" id="SSF50692">
    <property type="entry name" value="ADC-like"/>
    <property type="match status" value="1"/>
</dbReference>